<dbReference type="RefSeq" id="XP_006819228.1">
    <property type="nucleotide sequence ID" value="XM_006819165.1"/>
</dbReference>
<feature type="region of interest" description="Disordered" evidence="1">
    <location>
        <begin position="170"/>
        <end position="239"/>
    </location>
</feature>
<feature type="compositionally biased region" description="Pro residues" evidence="1">
    <location>
        <begin position="227"/>
        <end position="239"/>
    </location>
</feature>
<protein>
    <submittedName>
        <fullName evidence="4">Uncharacterized protein LOC102808916</fullName>
    </submittedName>
</protein>
<reference evidence="4" key="1">
    <citation type="submission" date="2025-08" db="UniProtKB">
        <authorList>
            <consortium name="RefSeq"/>
        </authorList>
    </citation>
    <scope>IDENTIFICATION</scope>
    <source>
        <tissue evidence="4">Testes</tissue>
    </source>
</reference>
<dbReference type="Proteomes" id="UP000694865">
    <property type="component" value="Unplaced"/>
</dbReference>
<keyword evidence="2" id="KW-0812">Transmembrane</keyword>
<accession>A0ABM0MGT7</accession>
<evidence type="ECO:0000313" key="4">
    <source>
        <dbReference type="RefSeq" id="XP_006819228.1"/>
    </source>
</evidence>
<sequence length="239" mass="27047">MFHMSDVGAKSLDECSAGIAIYICLAVAIVLVVVICIIVAVYQIIIRCCKGSAHYIHLQTMKDTVANSLATATENVKTAADDLTFKAEMATVEVKDKIKKSRNPFKRKKKKKQKNIFSFFDKKSSQDSNVYYQEGYYDEKNLFHYYDDSAHYFDEHGNQFDIDFEHQHHFFNPNEKPHHPEDGLTNTELQPSSAGRPVPPPPPSSRPQYPTDEQTSSTDDVFQSLPPQSPPTDPPASDW</sequence>
<evidence type="ECO:0000313" key="3">
    <source>
        <dbReference type="Proteomes" id="UP000694865"/>
    </source>
</evidence>
<organism evidence="3 4">
    <name type="scientific">Saccoglossus kowalevskii</name>
    <name type="common">Acorn worm</name>
    <dbReference type="NCBI Taxonomy" id="10224"/>
    <lineage>
        <taxon>Eukaryota</taxon>
        <taxon>Metazoa</taxon>
        <taxon>Hemichordata</taxon>
        <taxon>Enteropneusta</taxon>
        <taxon>Harrimaniidae</taxon>
        <taxon>Saccoglossus</taxon>
    </lineage>
</organism>
<keyword evidence="2" id="KW-1133">Transmembrane helix</keyword>
<dbReference type="GeneID" id="102808916"/>
<gene>
    <name evidence="4" type="primary">LOC102808916</name>
</gene>
<proteinExistence type="predicted"/>
<feature type="compositionally biased region" description="Polar residues" evidence="1">
    <location>
        <begin position="211"/>
        <end position="221"/>
    </location>
</feature>
<keyword evidence="2" id="KW-0472">Membrane</keyword>
<keyword evidence="3" id="KW-1185">Reference proteome</keyword>
<evidence type="ECO:0000256" key="2">
    <source>
        <dbReference type="SAM" id="Phobius"/>
    </source>
</evidence>
<feature type="transmembrane region" description="Helical" evidence="2">
    <location>
        <begin position="20"/>
        <end position="42"/>
    </location>
</feature>
<evidence type="ECO:0000256" key="1">
    <source>
        <dbReference type="SAM" id="MobiDB-lite"/>
    </source>
</evidence>
<name>A0ABM0MGT7_SACKO</name>